<name>A0A9X3ZGH9_9HYPH</name>
<comment type="caution">
    <text evidence="1">The sequence shown here is derived from an EMBL/GenBank/DDBJ whole genome shotgun (WGS) entry which is preliminary data.</text>
</comment>
<evidence type="ECO:0000313" key="2">
    <source>
        <dbReference type="Proteomes" id="UP001151234"/>
    </source>
</evidence>
<accession>A0A9X3ZGH9</accession>
<dbReference type="EMBL" id="JAPJZI010000001">
    <property type="protein sequence ID" value="MDA5398049.1"/>
    <property type="molecule type" value="Genomic_DNA"/>
</dbReference>
<protein>
    <submittedName>
        <fullName evidence="1">Uncharacterized protein</fullName>
    </submittedName>
</protein>
<gene>
    <name evidence="1" type="ORF">OQ273_05620</name>
</gene>
<keyword evidence="2" id="KW-1185">Reference proteome</keyword>
<dbReference type="Proteomes" id="UP001151234">
    <property type="component" value="Unassembled WGS sequence"/>
</dbReference>
<evidence type="ECO:0000313" key="1">
    <source>
        <dbReference type="EMBL" id="MDA5398049.1"/>
    </source>
</evidence>
<dbReference type="RefSeq" id="WP_267989491.1">
    <property type="nucleotide sequence ID" value="NZ_JAPJZI010000001.1"/>
</dbReference>
<reference evidence="1" key="1">
    <citation type="submission" date="2022-11" db="EMBL/GenBank/DDBJ databases">
        <title>Draft genome sequence of Hoeflea poritis E7-10 and Hoeflea prorocentri PM5-8, separated from scleractinian coral Porites lutea and marine dinoflagellate.</title>
        <authorList>
            <person name="Zhang G."/>
            <person name="Wei Q."/>
            <person name="Cai L."/>
        </authorList>
    </citation>
    <scope>NUCLEOTIDE SEQUENCE</scope>
    <source>
        <strain evidence="1">PM5-8</strain>
    </source>
</reference>
<proteinExistence type="predicted"/>
<organism evidence="1 2">
    <name type="scientific">Hoeflea prorocentri</name>
    <dbReference type="NCBI Taxonomy" id="1922333"/>
    <lineage>
        <taxon>Bacteria</taxon>
        <taxon>Pseudomonadati</taxon>
        <taxon>Pseudomonadota</taxon>
        <taxon>Alphaproteobacteria</taxon>
        <taxon>Hyphomicrobiales</taxon>
        <taxon>Rhizobiaceae</taxon>
        <taxon>Hoeflea</taxon>
    </lineage>
</organism>
<sequence length="350" mass="40902">MDNPESLRSVCVRATESAPHAVYDADEVLGWVRWYHLVAQALRQSDFSELSDADLMRFYDWLENGMTGGPHEFPHRNFWEDACRWVHYSDEFSELVDDTEQKVITDFSLAVFNGFHDQAYNKALKEMALEPDSYFDTWQKTKFHIDVVPGVMMCEPMTTLNFMRHAHVLRDLSEAYMTKDEDRQILERFVILYAEQKETSKYFKDYVTDFDSFRMENLWSSRFKESAGPEVKTHYSVSRYVNDIQAVTLSFQKAFGTASGAEFLGIDGGVGSHKRFSENWRRNGLKNTKLQKQVVKMASQGQLHPLQGLRISRLINDPDEDMDFEDIEALVDNVLKLRWPEFEETWIRCT</sequence>
<dbReference type="AlphaFoldDB" id="A0A9X3ZGH9"/>